<feature type="transmembrane region" description="Helical" evidence="1">
    <location>
        <begin position="28"/>
        <end position="51"/>
    </location>
</feature>
<name>A0AAW5QUD1_9HYPH</name>
<sequence length="58" mass="6143">MPILLILLLALIIAQVGFWKTLGSILGAIAMIGLLVVLVVLALAVLGLIIARRARPRT</sequence>
<dbReference type="RefSeq" id="WP_261615250.1">
    <property type="nucleotide sequence ID" value="NZ_JALIDZ010000003.1"/>
</dbReference>
<comment type="caution">
    <text evidence="2">The sequence shown here is derived from an EMBL/GenBank/DDBJ whole genome shotgun (WGS) entry which is preliminary data.</text>
</comment>
<dbReference type="Proteomes" id="UP001320898">
    <property type="component" value="Unassembled WGS sequence"/>
</dbReference>
<keyword evidence="1" id="KW-0812">Transmembrane</keyword>
<protein>
    <submittedName>
        <fullName evidence="2">Uncharacterized protein</fullName>
    </submittedName>
</protein>
<proteinExistence type="predicted"/>
<accession>A0AAW5QUD1</accession>
<dbReference type="AlphaFoldDB" id="A0AAW5QUD1"/>
<evidence type="ECO:0000256" key="1">
    <source>
        <dbReference type="SAM" id="Phobius"/>
    </source>
</evidence>
<dbReference type="EMBL" id="JALIDZ010000003">
    <property type="protein sequence ID" value="MCT8971676.1"/>
    <property type="molecule type" value="Genomic_DNA"/>
</dbReference>
<keyword evidence="1" id="KW-1133">Transmembrane helix</keyword>
<evidence type="ECO:0000313" key="2">
    <source>
        <dbReference type="EMBL" id="MCT8971676.1"/>
    </source>
</evidence>
<keyword evidence="3" id="KW-1185">Reference proteome</keyword>
<keyword evidence="1" id="KW-0472">Membrane</keyword>
<gene>
    <name evidence="2" type="ORF">MUB46_07400</name>
</gene>
<reference evidence="2 3" key="1">
    <citation type="submission" date="2022-04" db="EMBL/GenBank/DDBJ databases">
        <authorList>
            <person name="Ye Y.-Q."/>
            <person name="Du Z.-J."/>
        </authorList>
    </citation>
    <scope>NUCLEOTIDE SEQUENCE [LARGE SCALE GENOMIC DNA]</scope>
    <source>
        <strain evidence="2 3">A6E488</strain>
    </source>
</reference>
<evidence type="ECO:0000313" key="3">
    <source>
        <dbReference type="Proteomes" id="UP001320898"/>
    </source>
</evidence>
<organism evidence="2 3">
    <name type="scientific">Microbaculum marinisediminis</name>
    <dbReference type="NCBI Taxonomy" id="2931392"/>
    <lineage>
        <taxon>Bacteria</taxon>
        <taxon>Pseudomonadati</taxon>
        <taxon>Pseudomonadota</taxon>
        <taxon>Alphaproteobacteria</taxon>
        <taxon>Hyphomicrobiales</taxon>
        <taxon>Tepidamorphaceae</taxon>
        <taxon>Microbaculum</taxon>
    </lineage>
</organism>